<name>A0A7V5P0I4_9BACT</name>
<evidence type="ECO:0000313" key="1">
    <source>
        <dbReference type="EMBL" id="HHI97623.1"/>
    </source>
</evidence>
<dbReference type="InterPro" id="IPR003772">
    <property type="entry name" value="YceD"/>
</dbReference>
<dbReference type="PANTHER" id="PTHR34374:SF1">
    <property type="entry name" value="LARGE RIBOSOMAL RNA SUBUNIT ACCUMULATION PROTEIN YCED HOMOLOG 1, CHLOROPLASTIC"/>
    <property type="match status" value="1"/>
</dbReference>
<reference evidence="1" key="1">
    <citation type="journal article" date="2020" name="mSystems">
        <title>Genome- and Community-Level Interaction Insights into Carbon Utilization and Element Cycling Functions of Hydrothermarchaeota in Hydrothermal Sediment.</title>
        <authorList>
            <person name="Zhou Z."/>
            <person name="Liu Y."/>
            <person name="Xu W."/>
            <person name="Pan J."/>
            <person name="Luo Z.H."/>
            <person name="Li M."/>
        </authorList>
    </citation>
    <scope>NUCLEOTIDE SEQUENCE [LARGE SCALE GENOMIC DNA]</scope>
    <source>
        <strain evidence="1">HyVt-533</strain>
    </source>
</reference>
<dbReference type="AlphaFoldDB" id="A0A7V5P0I4"/>
<dbReference type="EMBL" id="DROK01000210">
    <property type="protein sequence ID" value="HHI97623.1"/>
    <property type="molecule type" value="Genomic_DNA"/>
</dbReference>
<dbReference type="Pfam" id="PF02620">
    <property type="entry name" value="YceD"/>
    <property type="match status" value="1"/>
</dbReference>
<dbReference type="PANTHER" id="PTHR34374">
    <property type="entry name" value="LARGE RIBOSOMAL RNA SUBUNIT ACCUMULATION PROTEIN YCED HOMOLOG 1, CHLOROPLASTIC"/>
    <property type="match status" value="1"/>
</dbReference>
<protein>
    <submittedName>
        <fullName evidence="1">DUF177 domain-containing protein</fullName>
    </submittedName>
</protein>
<dbReference type="Proteomes" id="UP000886101">
    <property type="component" value="Unassembled WGS sequence"/>
</dbReference>
<sequence>PEGLSLAFEDQKGELIRDCYPVSRPIKAKVHLMRWGIDVKVTGEVKTELVLSCDRCLKEFPFPVEANINVLLEPVATLSRMKEEVRLKRDELDVIFFDGITVEVDEVVREEILLAVPMRKLCDEACKGLCPFCGQDLNEKTCGCKPAVKDSPFAILKKLVVSSR</sequence>
<gene>
    <name evidence="1" type="ORF">ENJ96_07195</name>
</gene>
<accession>A0A7V5P0I4</accession>
<feature type="non-terminal residue" evidence="1">
    <location>
        <position position="1"/>
    </location>
</feature>
<comment type="caution">
    <text evidence="1">The sequence shown here is derived from an EMBL/GenBank/DDBJ whole genome shotgun (WGS) entry which is preliminary data.</text>
</comment>
<organism evidence="1">
    <name type="scientific">Thermodesulfatator atlanticus</name>
    <dbReference type="NCBI Taxonomy" id="501497"/>
    <lineage>
        <taxon>Bacteria</taxon>
        <taxon>Pseudomonadati</taxon>
        <taxon>Thermodesulfobacteriota</taxon>
        <taxon>Thermodesulfobacteria</taxon>
        <taxon>Thermodesulfobacteriales</taxon>
        <taxon>Thermodesulfatatoraceae</taxon>
        <taxon>Thermodesulfatator</taxon>
    </lineage>
</organism>
<proteinExistence type="predicted"/>